<evidence type="ECO:0000259" key="1">
    <source>
        <dbReference type="Pfam" id="PF02541"/>
    </source>
</evidence>
<proteinExistence type="predicted"/>
<organism evidence="2 3">
    <name type="scientific">Candidatus Merdicola faecigallinarum</name>
    <dbReference type="NCBI Taxonomy" id="2840862"/>
    <lineage>
        <taxon>Bacteria</taxon>
        <taxon>Bacillati</taxon>
        <taxon>Bacillota</taxon>
        <taxon>Clostridia</taxon>
        <taxon>Candidatus Merdicola</taxon>
    </lineage>
</organism>
<dbReference type="SUPFAM" id="SSF53067">
    <property type="entry name" value="Actin-like ATPase domain"/>
    <property type="match status" value="1"/>
</dbReference>
<reference evidence="2" key="1">
    <citation type="submission" date="2020-10" db="EMBL/GenBank/DDBJ databases">
        <authorList>
            <person name="Gilroy R."/>
        </authorList>
    </citation>
    <scope>NUCLEOTIDE SEQUENCE</scope>
    <source>
        <strain evidence="2">CHK195-15760</strain>
    </source>
</reference>
<dbReference type="Pfam" id="PF02541">
    <property type="entry name" value="Ppx-GppA"/>
    <property type="match status" value="1"/>
</dbReference>
<dbReference type="InterPro" id="IPR043129">
    <property type="entry name" value="ATPase_NBD"/>
</dbReference>
<sequence>LKEIQNEFLKLDLIFYVISHEEENNYFEKAMYGNYNNKRIMMVNMGGKTTELVIFSNNKVEKKINLDIGVGDVNEHFPQINDIDSNLKQEEIINYIINKLKDINIDFNCEIAIHTGGELRFQKLVKYKLQENKFFNDGIHKLYVTYEDFDKKNKELLYNTKLEELHNLLPENPKWMDGAKAGIMLGQAIFKKANIKYIIPSDLNLIHGVIKEEYKC</sequence>
<feature type="domain" description="Ppx/GppA phosphatase N-terminal" evidence="1">
    <location>
        <begin position="17"/>
        <end position="212"/>
    </location>
</feature>
<name>A0A9D1M082_9FIRM</name>
<comment type="caution">
    <text evidence="2">The sequence shown here is derived from an EMBL/GenBank/DDBJ whole genome shotgun (WGS) entry which is preliminary data.</text>
</comment>
<evidence type="ECO:0000313" key="2">
    <source>
        <dbReference type="EMBL" id="HIU51182.1"/>
    </source>
</evidence>
<feature type="non-terminal residue" evidence="2">
    <location>
        <position position="1"/>
    </location>
</feature>
<evidence type="ECO:0000313" key="3">
    <source>
        <dbReference type="Proteomes" id="UP000824093"/>
    </source>
</evidence>
<gene>
    <name evidence="2" type="ORF">IAB70_00930</name>
</gene>
<dbReference type="Proteomes" id="UP000824093">
    <property type="component" value="Unassembled WGS sequence"/>
</dbReference>
<dbReference type="EMBL" id="DVNH01000007">
    <property type="protein sequence ID" value="HIU51182.1"/>
    <property type="molecule type" value="Genomic_DNA"/>
</dbReference>
<dbReference type="Gene3D" id="3.30.420.150">
    <property type="entry name" value="Exopolyphosphatase. Domain 2"/>
    <property type="match status" value="1"/>
</dbReference>
<dbReference type="InterPro" id="IPR003695">
    <property type="entry name" value="Ppx_GppA_N"/>
</dbReference>
<dbReference type="AlphaFoldDB" id="A0A9D1M082"/>
<protein>
    <recommendedName>
        <fullName evidence="1">Ppx/GppA phosphatase N-terminal domain-containing protein</fullName>
    </recommendedName>
</protein>
<reference evidence="2" key="2">
    <citation type="journal article" date="2021" name="PeerJ">
        <title>Extensive microbial diversity within the chicken gut microbiome revealed by metagenomics and culture.</title>
        <authorList>
            <person name="Gilroy R."/>
            <person name="Ravi A."/>
            <person name="Getino M."/>
            <person name="Pursley I."/>
            <person name="Horton D.L."/>
            <person name="Alikhan N.F."/>
            <person name="Baker D."/>
            <person name="Gharbi K."/>
            <person name="Hall N."/>
            <person name="Watson M."/>
            <person name="Adriaenssens E.M."/>
            <person name="Foster-Nyarko E."/>
            <person name="Jarju S."/>
            <person name="Secka A."/>
            <person name="Antonio M."/>
            <person name="Oren A."/>
            <person name="Chaudhuri R.R."/>
            <person name="La Ragione R."/>
            <person name="Hildebrand F."/>
            <person name="Pallen M.J."/>
        </authorList>
    </citation>
    <scope>NUCLEOTIDE SEQUENCE</scope>
    <source>
        <strain evidence="2">CHK195-15760</strain>
    </source>
</reference>
<accession>A0A9D1M082</accession>